<reference evidence="8 9" key="1">
    <citation type="journal article" date="2016" name="Front. Microbiol.">
        <title>Comprehensive Phylogenetic Analysis of Bovine Non-aureus Staphylococci Species Based on Whole-Genome Sequencing.</title>
        <authorList>
            <person name="Naushad S."/>
            <person name="Barkema H.W."/>
            <person name="Luby C."/>
            <person name="Condas L.A."/>
            <person name="Nobrega D.B."/>
            <person name="Carson D.A."/>
            <person name="De Buck J."/>
        </authorList>
    </citation>
    <scope>NUCLEOTIDE SEQUENCE [LARGE SCALE GENOMIC DNA]</scope>
    <source>
        <strain evidence="8 9">SNUC 4337</strain>
    </source>
</reference>
<organism evidence="8 9">
    <name type="scientific">Staphylococcus nepalensis</name>
    <dbReference type="NCBI Taxonomy" id="214473"/>
    <lineage>
        <taxon>Bacteria</taxon>
        <taxon>Bacillati</taxon>
        <taxon>Bacillota</taxon>
        <taxon>Bacilli</taxon>
        <taxon>Bacillales</taxon>
        <taxon>Staphylococcaceae</taxon>
        <taxon>Staphylococcus</taxon>
    </lineage>
</organism>
<keyword evidence="1" id="KW-0963">Cytoplasm</keyword>
<evidence type="ECO:0000313" key="9">
    <source>
        <dbReference type="Proteomes" id="UP000240400"/>
    </source>
</evidence>
<proteinExistence type="predicted"/>
<dbReference type="SUPFAM" id="SSF53335">
    <property type="entry name" value="S-adenosyl-L-methionine-dependent methyltransferases"/>
    <property type="match status" value="1"/>
</dbReference>
<dbReference type="EMBL" id="PZHR01000401">
    <property type="protein sequence ID" value="PTK51673.1"/>
    <property type="molecule type" value="Genomic_DNA"/>
</dbReference>
<name>A0A2T4S6E3_9STAP</name>
<keyword evidence="2" id="KW-0698">rRNA processing</keyword>
<evidence type="ECO:0000256" key="2">
    <source>
        <dbReference type="ARBA" id="ARBA00022552"/>
    </source>
</evidence>
<evidence type="ECO:0000256" key="7">
    <source>
        <dbReference type="SAM" id="MobiDB-lite"/>
    </source>
</evidence>
<dbReference type="Pfam" id="PF02527">
    <property type="entry name" value="GidB"/>
    <property type="match status" value="1"/>
</dbReference>
<evidence type="ECO:0000256" key="4">
    <source>
        <dbReference type="ARBA" id="ARBA00022679"/>
    </source>
</evidence>
<gene>
    <name evidence="8" type="ORF">BUZ61_14985</name>
</gene>
<dbReference type="InterPro" id="IPR029063">
    <property type="entry name" value="SAM-dependent_MTases_sf"/>
</dbReference>
<dbReference type="AlphaFoldDB" id="A0A2T4S6E3"/>
<keyword evidence="5" id="KW-0949">S-adenosyl-L-methionine</keyword>
<accession>A0A2T4S6E3</accession>
<comment type="caution">
    <text evidence="8">The sequence shown here is derived from an EMBL/GenBank/DDBJ whole genome shotgun (WGS) entry which is preliminary data.</text>
</comment>
<evidence type="ECO:0000256" key="5">
    <source>
        <dbReference type="ARBA" id="ARBA00022691"/>
    </source>
</evidence>
<dbReference type="Gene3D" id="3.40.50.150">
    <property type="entry name" value="Vaccinia Virus protein VP39"/>
    <property type="match status" value="1"/>
</dbReference>
<evidence type="ECO:0000313" key="8">
    <source>
        <dbReference type="EMBL" id="PTK51673.1"/>
    </source>
</evidence>
<dbReference type="Proteomes" id="UP000240400">
    <property type="component" value="Unassembled WGS sequence"/>
</dbReference>
<dbReference type="PANTHER" id="PTHR31760">
    <property type="entry name" value="S-ADENOSYL-L-METHIONINE-DEPENDENT METHYLTRANSFERASES SUPERFAMILY PROTEIN"/>
    <property type="match status" value="1"/>
</dbReference>
<sequence length="104" mass="11556">DNRESYDIVTARAVARLTVLSELCLPLLKTGGHFVAMKSSKGEEELEEARFAIGVFGGRVEAIETFELPEDAGERQIIIIEKRSKTPKKYPRKAGTPNKTPLLK</sequence>
<dbReference type="GO" id="GO:0005829">
    <property type="term" value="C:cytosol"/>
    <property type="evidence" value="ECO:0007669"/>
    <property type="project" value="TreeGrafter"/>
</dbReference>
<evidence type="ECO:0000256" key="1">
    <source>
        <dbReference type="ARBA" id="ARBA00022490"/>
    </source>
</evidence>
<feature type="non-terminal residue" evidence="8">
    <location>
        <position position="1"/>
    </location>
</feature>
<dbReference type="PANTHER" id="PTHR31760:SF0">
    <property type="entry name" value="S-ADENOSYL-L-METHIONINE-DEPENDENT METHYLTRANSFERASES SUPERFAMILY PROTEIN"/>
    <property type="match status" value="1"/>
</dbReference>
<evidence type="ECO:0000256" key="6">
    <source>
        <dbReference type="ARBA" id="ARBA00031818"/>
    </source>
</evidence>
<dbReference type="RefSeq" id="WP_199194521.1">
    <property type="nucleotide sequence ID" value="NZ_PZHR01000401.1"/>
</dbReference>
<keyword evidence="4 8" id="KW-0808">Transferase</keyword>
<dbReference type="InterPro" id="IPR003682">
    <property type="entry name" value="rRNA_ssu_MeTfrase_G"/>
</dbReference>
<keyword evidence="3 8" id="KW-0489">Methyltransferase</keyword>
<protein>
    <recommendedName>
        <fullName evidence="6">Glucose-inhibited division protein B</fullName>
    </recommendedName>
</protein>
<evidence type="ECO:0000256" key="3">
    <source>
        <dbReference type="ARBA" id="ARBA00022603"/>
    </source>
</evidence>
<dbReference type="GO" id="GO:0070043">
    <property type="term" value="F:rRNA (guanine-N7-)-methyltransferase activity"/>
    <property type="evidence" value="ECO:0007669"/>
    <property type="project" value="TreeGrafter"/>
</dbReference>
<feature type="region of interest" description="Disordered" evidence="7">
    <location>
        <begin position="83"/>
        <end position="104"/>
    </location>
</feature>